<proteinExistence type="predicted"/>
<accession>A0A0A9AAQ1</accession>
<name>A0A0A9AAQ1_ARUDO</name>
<organism evidence="1">
    <name type="scientific">Arundo donax</name>
    <name type="common">Giant reed</name>
    <name type="synonym">Donax arundinaceus</name>
    <dbReference type="NCBI Taxonomy" id="35708"/>
    <lineage>
        <taxon>Eukaryota</taxon>
        <taxon>Viridiplantae</taxon>
        <taxon>Streptophyta</taxon>
        <taxon>Embryophyta</taxon>
        <taxon>Tracheophyta</taxon>
        <taxon>Spermatophyta</taxon>
        <taxon>Magnoliopsida</taxon>
        <taxon>Liliopsida</taxon>
        <taxon>Poales</taxon>
        <taxon>Poaceae</taxon>
        <taxon>PACMAD clade</taxon>
        <taxon>Arundinoideae</taxon>
        <taxon>Arundineae</taxon>
        <taxon>Arundo</taxon>
    </lineage>
</organism>
<protein>
    <submittedName>
        <fullName evidence="1">Uncharacterized protein</fullName>
    </submittedName>
</protein>
<dbReference type="AlphaFoldDB" id="A0A0A9AAQ1"/>
<dbReference type="EMBL" id="GBRH01251825">
    <property type="protein sequence ID" value="JAD46070.1"/>
    <property type="molecule type" value="Transcribed_RNA"/>
</dbReference>
<evidence type="ECO:0000313" key="1">
    <source>
        <dbReference type="EMBL" id="JAD46070.1"/>
    </source>
</evidence>
<reference evidence="1" key="1">
    <citation type="submission" date="2014-09" db="EMBL/GenBank/DDBJ databases">
        <authorList>
            <person name="Magalhaes I.L.F."/>
            <person name="Oliveira U."/>
            <person name="Santos F.R."/>
            <person name="Vidigal T.H.D.A."/>
            <person name="Brescovit A.D."/>
            <person name="Santos A.J."/>
        </authorList>
    </citation>
    <scope>NUCLEOTIDE SEQUENCE</scope>
    <source>
        <tissue evidence="1">Shoot tissue taken approximately 20 cm above the soil surface</tissue>
    </source>
</reference>
<sequence length="25" mass="3058">MMLPSLFIYIILFFDVDNDDIVYLF</sequence>
<reference evidence="1" key="2">
    <citation type="journal article" date="2015" name="Data Brief">
        <title>Shoot transcriptome of the giant reed, Arundo donax.</title>
        <authorList>
            <person name="Barrero R.A."/>
            <person name="Guerrero F.D."/>
            <person name="Moolhuijzen P."/>
            <person name="Goolsby J.A."/>
            <person name="Tidwell J."/>
            <person name="Bellgard S.E."/>
            <person name="Bellgard M.I."/>
        </authorList>
    </citation>
    <scope>NUCLEOTIDE SEQUENCE</scope>
    <source>
        <tissue evidence="1">Shoot tissue taken approximately 20 cm above the soil surface</tissue>
    </source>
</reference>